<keyword evidence="3" id="KW-1185">Reference proteome</keyword>
<keyword evidence="1" id="KW-0472">Membrane</keyword>
<keyword evidence="1" id="KW-0812">Transmembrane</keyword>
<evidence type="ECO:0000256" key="1">
    <source>
        <dbReference type="SAM" id="Phobius"/>
    </source>
</evidence>
<proteinExistence type="predicted"/>
<reference evidence="2" key="1">
    <citation type="submission" date="2018-05" db="EMBL/GenBank/DDBJ databases">
        <title>Draft genome of Mucuna pruriens seed.</title>
        <authorList>
            <person name="Nnadi N.E."/>
            <person name="Vos R."/>
            <person name="Hasami M.H."/>
            <person name="Devisetty U.K."/>
            <person name="Aguiy J.C."/>
        </authorList>
    </citation>
    <scope>NUCLEOTIDE SEQUENCE [LARGE SCALE GENOMIC DNA]</scope>
    <source>
        <strain evidence="2">JCA_2017</strain>
    </source>
</reference>
<dbReference type="AlphaFoldDB" id="A0A371HM13"/>
<evidence type="ECO:0000313" key="3">
    <source>
        <dbReference type="Proteomes" id="UP000257109"/>
    </source>
</evidence>
<sequence>MIIDGGSCTNVASTTLVEKLNLQTIKHPRPYKLECRQASITLLFTMSIPIVSLLFTMSKKLLFLFCLQRKYLKTI</sequence>
<feature type="non-terminal residue" evidence="2">
    <location>
        <position position="1"/>
    </location>
</feature>
<keyword evidence="1" id="KW-1133">Transmembrane helix</keyword>
<gene>
    <name evidence="2" type="ORF">CR513_12625</name>
</gene>
<comment type="caution">
    <text evidence="2">The sequence shown here is derived from an EMBL/GenBank/DDBJ whole genome shotgun (WGS) entry which is preliminary data.</text>
</comment>
<organism evidence="2 3">
    <name type="scientific">Mucuna pruriens</name>
    <name type="common">Velvet bean</name>
    <name type="synonym">Dolichos pruriens</name>
    <dbReference type="NCBI Taxonomy" id="157652"/>
    <lineage>
        <taxon>Eukaryota</taxon>
        <taxon>Viridiplantae</taxon>
        <taxon>Streptophyta</taxon>
        <taxon>Embryophyta</taxon>
        <taxon>Tracheophyta</taxon>
        <taxon>Spermatophyta</taxon>
        <taxon>Magnoliopsida</taxon>
        <taxon>eudicotyledons</taxon>
        <taxon>Gunneridae</taxon>
        <taxon>Pentapetalae</taxon>
        <taxon>rosids</taxon>
        <taxon>fabids</taxon>
        <taxon>Fabales</taxon>
        <taxon>Fabaceae</taxon>
        <taxon>Papilionoideae</taxon>
        <taxon>50 kb inversion clade</taxon>
        <taxon>NPAAA clade</taxon>
        <taxon>indigoferoid/millettioid clade</taxon>
        <taxon>Phaseoleae</taxon>
        <taxon>Mucuna</taxon>
    </lineage>
</organism>
<protein>
    <submittedName>
        <fullName evidence="2">Uncharacterized protein</fullName>
    </submittedName>
</protein>
<dbReference type="EMBL" id="QJKJ01002216">
    <property type="protein sequence ID" value="RDY03764.1"/>
    <property type="molecule type" value="Genomic_DNA"/>
</dbReference>
<dbReference type="Proteomes" id="UP000257109">
    <property type="component" value="Unassembled WGS sequence"/>
</dbReference>
<name>A0A371HM13_MUCPR</name>
<evidence type="ECO:0000313" key="2">
    <source>
        <dbReference type="EMBL" id="RDY03764.1"/>
    </source>
</evidence>
<accession>A0A371HM13</accession>
<feature type="transmembrane region" description="Helical" evidence="1">
    <location>
        <begin position="38"/>
        <end position="55"/>
    </location>
</feature>
<dbReference type="OrthoDB" id="1747743at2759"/>